<comment type="caution">
    <text evidence="2">The sequence shown here is derived from an EMBL/GenBank/DDBJ whole genome shotgun (WGS) entry which is preliminary data.</text>
</comment>
<proteinExistence type="predicted"/>
<sequence length="143" mass="16166">MTQETSDSYCATGADIQQMLSTDVGPVFKMVWDAPNHSPECLEQATREIATLHQNTGNTQQDSSSDDRAKHPRVRTFWLEAMLNIAVDWIKENQEQFHSDNQAHCLIHLIKAGQTNGHTRQKHLHNAVTALTAWRDETTTKGK</sequence>
<organism evidence="2 3">
    <name type="scientific">Rothia mucilaginosa</name>
    <dbReference type="NCBI Taxonomy" id="43675"/>
    <lineage>
        <taxon>Bacteria</taxon>
        <taxon>Bacillati</taxon>
        <taxon>Actinomycetota</taxon>
        <taxon>Actinomycetes</taxon>
        <taxon>Micrococcales</taxon>
        <taxon>Micrococcaceae</taxon>
        <taxon>Rothia</taxon>
    </lineage>
</organism>
<dbReference type="EMBL" id="JABZXO010000031">
    <property type="protein sequence ID" value="MBF1658043.1"/>
    <property type="molecule type" value="Genomic_DNA"/>
</dbReference>
<gene>
    <name evidence="2" type="ORF">HXO61_08985</name>
</gene>
<feature type="compositionally biased region" description="Polar residues" evidence="1">
    <location>
        <begin position="52"/>
        <end position="63"/>
    </location>
</feature>
<dbReference type="Proteomes" id="UP000770330">
    <property type="component" value="Unassembled WGS sequence"/>
</dbReference>
<evidence type="ECO:0000313" key="2">
    <source>
        <dbReference type="EMBL" id="MBF1658043.1"/>
    </source>
</evidence>
<dbReference type="RefSeq" id="WP_303945643.1">
    <property type="nucleotide sequence ID" value="NZ_JABZXO010000031.1"/>
</dbReference>
<name>A0A930KW31_9MICC</name>
<reference evidence="2" key="1">
    <citation type="submission" date="2020-04" db="EMBL/GenBank/DDBJ databases">
        <title>Deep metagenomics examines the oral microbiome during advanced dental caries in children, revealing novel taxa and co-occurrences with host molecules.</title>
        <authorList>
            <person name="Baker J.L."/>
            <person name="Morton J.T."/>
            <person name="Dinis M."/>
            <person name="Alvarez R."/>
            <person name="Tran N.C."/>
            <person name="Knight R."/>
            <person name="Edlund A."/>
        </authorList>
    </citation>
    <scope>NUCLEOTIDE SEQUENCE</scope>
    <source>
        <strain evidence="2">JCVI_39_bin.18</strain>
    </source>
</reference>
<accession>A0A930KW31</accession>
<evidence type="ECO:0000256" key="1">
    <source>
        <dbReference type="SAM" id="MobiDB-lite"/>
    </source>
</evidence>
<evidence type="ECO:0000313" key="3">
    <source>
        <dbReference type="Proteomes" id="UP000770330"/>
    </source>
</evidence>
<dbReference type="AlphaFoldDB" id="A0A930KW31"/>
<protein>
    <submittedName>
        <fullName evidence="2">Uncharacterized protein</fullName>
    </submittedName>
</protein>
<feature type="region of interest" description="Disordered" evidence="1">
    <location>
        <begin position="49"/>
        <end position="71"/>
    </location>
</feature>